<feature type="region of interest" description="Disordered" evidence="1">
    <location>
        <begin position="40"/>
        <end position="124"/>
    </location>
</feature>
<feature type="non-terminal residue" evidence="2">
    <location>
        <position position="712"/>
    </location>
</feature>
<feature type="compositionally biased region" description="Basic and acidic residues" evidence="1">
    <location>
        <begin position="352"/>
        <end position="363"/>
    </location>
</feature>
<feature type="region of interest" description="Disordered" evidence="1">
    <location>
        <begin position="292"/>
        <end position="448"/>
    </location>
</feature>
<protein>
    <submittedName>
        <fullName evidence="2">Uncharacterized protein</fullName>
    </submittedName>
</protein>
<comment type="caution">
    <text evidence="2">The sequence shown here is derived from an EMBL/GenBank/DDBJ whole genome shotgun (WGS) entry which is preliminary data.</text>
</comment>
<accession>A0ABR4H6A8</accession>
<sequence length="712" mass="79117">MNFLSHCTELATASFYSCLSLSAHIPCHCTGFPSELASNPASMMAVPDPTTAQGEIPDPNQTQDNPEDLLDPSFPNFEQYINYTEQEEDSQLEAQPSSGEQREATSARDHTHQRYNRRDSGDLAAQKSDEWADILKAYKQLGDSLPVFQHFKATEDYNTEFTVFKTFHNNRARNIREVDNAREQVPERWPTVGHALLAIQPSQGWACNLKTISGMVPEQQVIDCFNRAIINHVTDIQNSGSCGYSYNLTPCPANLTKARELPANFLRPTAEEIAGLGLFLDQLGLVTRKPPAEQSYAATEPSATPTPTLTQQYYWKPALTTSREDEGNKDLLARSPLFTRPGTEPEGSPMPQDRDAHSKRSAQDEPEPAGKPMSITMSPTPRPEMDNTHSERSAQDEPKPAGKPMSVTASPTPCPEVDNTHSERSAQDEPEPAVQLTPSTPQTTPMTSNKVLDAEILELAGEAMTSEPGTDPAAQDNPPVPCTCVTNELFLPKDAAAISMHPKLKTLHLMIWAIKDHLVQAARDTTFMCNNHTRAIGQALGLKSTNFNNIRQQLAVIAPHTETLIKFKLFIHKNANIAIWFKEPNFVINREWDAIIKDITSHVDSLQTDPRAILATSGYVDINVYGNSAEQQELHQAALAEANIIRHHTKTVGSTRWPHQFSIVQQILNQDLLYYLLNVCLRPGHPYQLCAYPQPVIDTANLTDSDPEEPFY</sequence>
<feature type="compositionally biased region" description="Low complexity" evidence="1">
    <location>
        <begin position="297"/>
        <end position="310"/>
    </location>
</feature>
<dbReference type="EMBL" id="JBFXLS010000291">
    <property type="protein sequence ID" value="KAL2811013.1"/>
    <property type="molecule type" value="Genomic_DNA"/>
</dbReference>
<gene>
    <name evidence="2" type="ORF">BDW59DRAFT_168072</name>
</gene>
<keyword evidence="3" id="KW-1185">Reference proteome</keyword>
<proteinExistence type="predicted"/>
<feature type="compositionally biased region" description="Basic and acidic residues" evidence="1">
    <location>
        <begin position="418"/>
        <end position="427"/>
    </location>
</feature>
<evidence type="ECO:0000313" key="2">
    <source>
        <dbReference type="EMBL" id="KAL2811013.1"/>
    </source>
</evidence>
<feature type="compositionally biased region" description="Basic and acidic residues" evidence="1">
    <location>
        <begin position="100"/>
        <end position="121"/>
    </location>
</feature>
<feature type="compositionally biased region" description="Basic and acidic residues" evidence="1">
    <location>
        <begin position="383"/>
        <end position="400"/>
    </location>
</feature>
<organism evidence="2 3">
    <name type="scientific">Aspergillus cavernicola</name>
    <dbReference type="NCBI Taxonomy" id="176166"/>
    <lineage>
        <taxon>Eukaryota</taxon>
        <taxon>Fungi</taxon>
        <taxon>Dikarya</taxon>
        <taxon>Ascomycota</taxon>
        <taxon>Pezizomycotina</taxon>
        <taxon>Eurotiomycetes</taxon>
        <taxon>Eurotiomycetidae</taxon>
        <taxon>Eurotiales</taxon>
        <taxon>Aspergillaceae</taxon>
        <taxon>Aspergillus</taxon>
        <taxon>Aspergillus subgen. Nidulantes</taxon>
    </lineage>
</organism>
<evidence type="ECO:0000313" key="3">
    <source>
        <dbReference type="Proteomes" id="UP001610335"/>
    </source>
</evidence>
<name>A0ABR4H6A8_9EURO</name>
<feature type="compositionally biased region" description="Basic and acidic residues" evidence="1">
    <location>
        <begin position="322"/>
        <end position="332"/>
    </location>
</feature>
<dbReference type="Proteomes" id="UP001610335">
    <property type="component" value="Unassembled WGS sequence"/>
</dbReference>
<evidence type="ECO:0000256" key="1">
    <source>
        <dbReference type="SAM" id="MobiDB-lite"/>
    </source>
</evidence>
<reference evidence="2 3" key="1">
    <citation type="submission" date="2024-07" db="EMBL/GenBank/DDBJ databases">
        <title>Section-level genome sequencing and comparative genomics of Aspergillus sections Usti and Cavernicolus.</title>
        <authorList>
            <consortium name="Lawrence Berkeley National Laboratory"/>
            <person name="Nybo J.L."/>
            <person name="Vesth T.C."/>
            <person name="Theobald S."/>
            <person name="Frisvad J.C."/>
            <person name="Larsen T.O."/>
            <person name="Kjaerboelling I."/>
            <person name="Rothschild-Mancinelli K."/>
            <person name="Lyhne E.K."/>
            <person name="Kogle M.E."/>
            <person name="Barry K."/>
            <person name="Clum A."/>
            <person name="Na H."/>
            <person name="Ledsgaard L."/>
            <person name="Lin J."/>
            <person name="Lipzen A."/>
            <person name="Kuo A."/>
            <person name="Riley R."/>
            <person name="Mondo S."/>
            <person name="LaButti K."/>
            <person name="Haridas S."/>
            <person name="Pangalinan J."/>
            <person name="Salamov A.A."/>
            <person name="Simmons B.A."/>
            <person name="Magnuson J.K."/>
            <person name="Chen J."/>
            <person name="Drula E."/>
            <person name="Henrissat B."/>
            <person name="Wiebenga A."/>
            <person name="Lubbers R.J."/>
            <person name="Gomes A.C."/>
            <person name="Makela M.R."/>
            <person name="Stajich J."/>
            <person name="Grigoriev I.V."/>
            <person name="Mortensen U.H."/>
            <person name="De vries R.P."/>
            <person name="Baker S.E."/>
            <person name="Andersen M.R."/>
        </authorList>
    </citation>
    <scope>NUCLEOTIDE SEQUENCE [LARGE SCALE GENOMIC DNA]</scope>
    <source>
        <strain evidence="2 3">CBS 600.67</strain>
    </source>
</reference>
<feature type="compositionally biased region" description="Low complexity" evidence="1">
    <location>
        <begin position="437"/>
        <end position="448"/>
    </location>
</feature>